<dbReference type="EMBL" id="JACCAE010000001">
    <property type="protein sequence ID" value="NYF99113.1"/>
    <property type="molecule type" value="Genomic_DNA"/>
</dbReference>
<dbReference type="RefSeq" id="WP_185991857.1">
    <property type="nucleotide sequence ID" value="NZ_JACCAE010000001.1"/>
</dbReference>
<evidence type="ECO:0000313" key="1">
    <source>
        <dbReference type="EMBL" id="NYF99113.1"/>
    </source>
</evidence>
<protein>
    <recommendedName>
        <fullName evidence="3">Aminoglycoside phosphotransferase</fullName>
    </recommendedName>
</protein>
<evidence type="ECO:0008006" key="3">
    <source>
        <dbReference type="Google" id="ProtNLM"/>
    </source>
</evidence>
<comment type="caution">
    <text evidence="1">The sequence shown here is derived from an EMBL/GenBank/DDBJ whole genome shotgun (WGS) entry which is preliminary data.</text>
</comment>
<dbReference type="AlphaFoldDB" id="A0A852VWS8"/>
<gene>
    <name evidence="1" type="ORF">BJY20_002505</name>
</gene>
<keyword evidence="2" id="KW-1185">Reference proteome</keyword>
<proteinExistence type="predicted"/>
<organism evidence="1 2">
    <name type="scientific">Janibacter cremeus</name>
    <dbReference type="NCBI Taxonomy" id="1285192"/>
    <lineage>
        <taxon>Bacteria</taxon>
        <taxon>Bacillati</taxon>
        <taxon>Actinomycetota</taxon>
        <taxon>Actinomycetes</taxon>
        <taxon>Micrococcales</taxon>
        <taxon>Intrasporangiaceae</taxon>
        <taxon>Janibacter</taxon>
    </lineage>
</organism>
<dbReference type="Proteomes" id="UP000554054">
    <property type="component" value="Unassembled WGS sequence"/>
</dbReference>
<name>A0A852VWS8_9MICO</name>
<sequence length="270" mass="28680">MRPTEHVLDMFAVPGDTEPVPGGHGHSVRAGDLVLSPGRDVSSVDVLAPVLARLAADLDTRPGRDHRDLRIAMPVPARDGSWVVDGWAATRYEPGVVPLTDLAVTRAVGAVLHAELAVRVPVPRLPHRQDRWARAERVAFGETPVTTDALGPDGGELLRALVAHGDDSPLGPDQLVHGDLAGNVLLDPRGAPLVIDVSPYRRPVLWAEALLVLDSVLWHGADPAVMQEWATGAAGVAMARAAAFRLLSDRPADVGAYTRALGPLLARLRT</sequence>
<accession>A0A852VWS8</accession>
<reference evidence="1 2" key="1">
    <citation type="submission" date="2020-07" db="EMBL/GenBank/DDBJ databases">
        <title>Sequencing the genomes of 1000 actinobacteria strains.</title>
        <authorList>
            <person name="Klenk H.-P."/>
        </authorList>
    </citation>
    <scope>NUCLEOTIDE SEQUENCE [LARGE SCALE GENOMIC DNA]</scope>
    <source>
        <strain evidence="1 2">DSM 26154</strain>
    </source>
</reference>
<evidence type="ECO:0000313" key="2">
    <source>
        <dbReference type="Proteomes" id="UP000554054"/>
    </source>
</evidence>